<evidence type="ECO:0000313" key="9">
    <source>
        <dbReference type="EMBL" id="EAG9386019.1"/>
    </source>
</evidence>
<dbReference type="Proteomes" id="UP000467536">
    <property type="component" value="Unassembled WGS sequence"/>
</dbReference>
<name>A0A3D7VEM1_LISMN</name>
<evidence type="ECO:0000256" key="3">
    <source>
        <dbReference type="ARBA" id="ARBA00022729"/>
    </source>
</evidence>
<comment type="caution">
    <text evidence="10">The sequence shown here is derived from an EMBL/GenBank/DDBJ whole genome shotgun (WGS) entry which is preliminary data.</text>
</comment>
<dbReference type="InterPro" id="IPR033764">
    <property type="entry name" value="Sdr_B"/>
</dbReference>
<reference evidence="9 13" key="2">
    <citation type="submission" date="2019-04" db="EMBL/GenBank/DDBJ databases">
        <authorList>
            <consortium name="GenomeTrakr network: Whole genome sequencing for foodborne pathogen traceback"/>
        </authorList>
    </citation>
    <scope>NUCLEOTIDE SEQUENCE [LARGE SCALE GENOMIC DNA]</scope>
    <source>
        <strain evidence="9 13">CFSAN072474</strain>
    </source>
</reference>
<dbReference type="NCBIfam" id="TIGR01167">
    <property type="entry name" value="LPXTG_anchor"/>
    <property type="match status" value="1"/>
</dbReference>
<gene>
    <name evidence="9" type="ORF">CW845_00740</name>
    <name evidence="10" type="ORF">FV747_08350</name>
    <name evidence="11" type="ORF">GHH22_00855</name>
</gene>
<evidence type="ECO:0000259" key="7">
    <source>
        <dbReference type="Pfam" id="PF07523"/>
    </source>
</evidence>
<reference evidence="11" key="4">
    <citation type="submission" date="2019-10" db="EMBL/GenBank/DDBJ databases">
        <authorList>
            <consortium name="NCBI Pathogen Detection Project"/>
        </authorList>
    </citation>
    <scope>NUCLEOTIDE SEQUENCE</scope>
    <source>
        <strain evidence="11">09CEB371LM</strain>
    </source>
</reference>
<evidence type="ECO:0000256" key="4">
    <source>
        <dbReference type="SAM" id="MobiDB-lite"/>
    </source>
</evidence>
<dbReference type="GO" id="GO:0005576">
    <property type="term" value="C:extracellular region"/>
    <property type="evidence" value="ECO:0007669"/>
    <property type="project" value="UniProtKB-SubCell"/>
</dbReference>
<organism evidence="10 12">
    <name type="scientific">Listeria monocytogenes</name>
    <dbReference type="NCBI Taxonomy" id="1639"/>
    <lineage>
        <taxon>Bacteria</taxon>
        <taxon>Bacillati</taxon>
        <taxon>Bacillota</taxon>
        <taxon>Bacilli</taxon>
        <taxon>Bacillales</taxon>
        <taxon>Listeriaceae</taxon>
        <taxon>Listeria</taxon>
    </lineage>
</organism>
<dbReference type="InterPro" id="IPR013783">
    <property type="entry name" value="Ig-like_fold"/>
</dbReference>
<feature type="transmembrane region" description="Helical" evidence="5">
    <location>
        <begin position="1977"/>
        <end position="1997"/>
    </location>
</feature>
<feature type="domain" description="Ig-like" evidence="7">
    <location>
        <begin position="1416"/>
        <end position="1482"/>
    </location>
</feature>
<dbReference type="Proteomes" id="UP000840039">
    <property type="component" value="Unassembled WGS sequence"/>
</dbReference>
<feature type="domain" description="Ig-like" evidence="7">
    <location>
        <begin position="1786"/>
        <end position="1851"/>
    </location>
</feature>
<evidence type="ECO:0000313" key="10">
    <source>
        <dbReference type="EMBL" id="EDO0986002.1"/>
    </source>
</evidence>
<evidence type="ECO:0000313" key="11">
    <source>
        <dbReference type="EMBL" id="HAA8051706.1"/>
    </source>
</evidence>
<dbReference type="Gene3D" id="2.60.40.10">
    <property type="entry name" value="Immunoglobulins"/>
    <property type="match status" value="7"/>
</dbReference>
<dbReference type="SUPFAM" id="SSF117074">
    <property type="entry name" value="Hypothetical protein PA1324"/>
    <property type="match status" value="1"/>
</dbReference>
<dbReference type="EMBL" id="AABEKY010000001">
    <property type="protein sequence ID" value="EAG9386019.1"/>
    <property type="molecule type" value="Genomic_DNA"/>
</dbReference>
<dbReference type="Pfam" id="PF07523">
    <property type="entry name" value="Big_3"/>
    <property type="match status" value="7"/>
</dbReference>
<accession>A0A3D7VEM1</accession>
<feature type="domain" description="SD-repeat containing protein B" evidence="8">
    <location>
        <begin position="1067"/>
        <end position="1168"/>
    </location>
</feature>
<comment type="subcellular location">
    <subcellularLocation>
        <location evidence="1">Secreted</location>
    </subcellularLocation>
</comment>
<feature type="domain" description="Ig-like" evidence="7">
    <location>
        <begin position="1563"/>
        <end position="1630"/>
    </location>
</feature>
<feature type="domain" description="Ig-like" evidence="7">
    <location>
        <begin position="1637"/>
        <end position="1703"/>
    </location>
</feature>
<evidence type="ECO:0000256" key="6">
    <source>
        <dbReference type="SAM" id="SignalP"/>
    </source>
</evidence>
<evidence type="ECO:0000259" key="8">
    <source>
        <dbReference type="Pfam" id="PF17210"/>
    </source>
</evidence>
<evidence type="ECO:0000256" key="1">
    <source>
        <dbReference type="ARBA" id="ARBA00004613"/>
    </source>
</evidence>
<protein>
    <submittedName>
        <fullName evidence="11">Cell surface protein</fullName>
    </submittedName>
    <submittedName>
        <fullName evidence="10">DUF5011 domain-containing protein</fullName>
    </submittedName>
</protein>
<feature type="domain" description="Ig-like" evidence="7">
    <location>
        <begin position="1860"/>
        <end position="1919"/>
    </location>
</feature>
<reference evidence="11" key="1">
    <citation type="journal article" date="2018" name="Genome Biol.">
        <title>SKESA: strategic k-mer extension for scrupulous assemblies.</title>
        <authorList>
            <person name="Souvorov A."/>
            <person name="Agarwala R."/>
            <person name="Lipman D.J."/>
        </authorList>
    </citation>
    <scope>NUCLEOTIDE SEQUENCE [LARGE SCALE GENOMIC DNA]</scope>
    <source>
        <strain evidence="11">09CEB371LM</strain>
    </source>
</reference>
<evidence type="ECO:0000256" key="2">
    <source>
        <dbReference type="ARBA" id="ARBA00022525"/>
    </source>
</evidence>
<keyword evidence="5" id="KW-0812">Transmembrane</keyword>
<feature type="region of interest" description="Disordered" evidence="4">
    <location>
        <begin position="1938"/>
        <end position="1966"/>
    </location>
</feature>
<keyword evidence="3 6" id="KW-0732">Signal</keyword>
<feature type="chain" id="PRO_5042708805" evidence="6">
    <location>
        <begin position="34"/>
        <end position="2003"/>
    </location>
</feature>
<keyword evidence="2" id="KW-0964">Secreted</keyword>
<feature type="compositionally biased region" description="Basic and acidic residues" evidence="4">
    <location>
        <begin position="1946"/>
        <end position="1955"/>
    </location>
</feature>
<dbReference type="InterPro" id="IPR022038">
    <property type="entry name" value="Ig-like_bact"/>
</dbReference>
<evidence type="ECO:0000256" key="5">
    <source>
        <dbReference type="SAM" id="Phobius"/>
    </source>
</evidence>
<feature type="domain" description="Ig-like" evidence="7">
    <location>
        <begin position="1710"/>
        <end position="1778"/>
    </location>
</feature>
<evidence type="ECO:0000313" key="13">
    <source>
        <dbReference type="Proteomes" id="UP000522199"/>
    </source>
</evidence>
<sequence length="2003" mass="219927">MIKSLYIRRSLMMLITSLLVVSQLNLTVFQAFAEEKGEEPLSYEVQEELSKDKKKAKLKIKATSNNNQVEILSIETPDGNKIEGKEAEYTAEKNGDVNFIISYKENIEGKETEIKTFKASYEVKNLIIEKEEANQSKDSVKQNETKAPLKNNQLKSGNDATVTLNIPAYDGTAWANGDIKDVNVTVDFSNSTSTSKEVEFTLPDGMRFVSIPVPSSFQVPTGVDSGVINRLSAGDPIGTAITSVTIPNKETTYDKATFGTVNYKLTPGTEKVSFNFSVRVDANKYYGATDLKAPIKVEAFVGDNKMAIASEEKAIRAEGNKVVGYANQTHVSTMFRNWYKSFRTPDVLASTDDEDSYAYTKSYSVVNGMNQVDERGTNIFSPKNVSTTLYYPEGMEYVGVVNEKYALLNENANTTITHYPEENKVVFDFKQQNFKGVTDTVYAIKYKIPKGTPAGTYTAPKVPHAVITTYDDKVFESDALTNNSTDLTTKATLDACRVVDSTENKMALIVGNKNINPDNETWAGNVRINNKDTAGTKTNQVFQIEFDSNWEASIVNIPFDGNRKDNDITNIQYKTNFDDTYQTYNGNLPKNSMKNIAILEADAVGLQPGEYFTEVKANVGDFSTGYTSYSESGGFGEESTNSYGIVKPGISSVQFKVSIWDEADEVNTKVSGTSVYSVADNITTAANGTANFYNEQGQVIKTAGAGDKFTTKATLVLFNYPYGTRTVLNDPEVYLRQLDGTKILPSSIKLTDQDGEEIEFSIKIETAKNGEKVYVLKTKDATVGRYVGYPSKHKFLNISYDTTIDVTLDKSLHTDIQQLLAWGGPNVKVATAANTFMDTGLDVNQNGIENERLLSANSSTLSVPKQDAVTVETFLNLAGEGAKASYVEGDDSTVSYFTPGTEADYTVRVTNTSTGIASAFELYIPIPKTGQNFGSKFQTETFKWDMKLNDAVQLTDEQKAQFDISYATEANKNNYESESVYSAVPSDYGKVNMVRIKVKTKIDPGETQTIKVPLKVDETFNSATEGNKISERDVYNPYYRVTTNAYSGTLPGTKVGAELIILEASGFLFQDKDANGLYEKAQGDTALANETVELYKWNENTSNYEPFLKNGEPVSVKTNADGKYTFNYNLNLSYGKYAVKFPERAGNQFTLKQVGQDNTINSTVSNKGTDKGWVKEIDPAQPVSQNINAGYMEYAPDNDLKVNLSAKIVQAGKSLKVTLPKVRATSGEAVEDTIEPSFFHNIQAITDGYKWTSNDTTLATTQTANDGSGIIVGISAGNKAIATTDIGITIKDIFDTEKKSTAPVYITEPSATIDQKEGLILGAMNFSLEYKDSNKLTETEAITLAKTASFEEVKTGVLSTAQDCTSSVKVDAKQLKAIQEGSNQGGTYPLTYQVAKNGKTAEVVIQVKVEKDLTTVNVHDSILYLGDTWTATDNFDSALNKVGETVPFGDIQVEGSVDTNTAGIYSVTYTYKGVSKKAKIEVKENLTEINAHDSTIYTGDTWRAGDNFDSGLDKDGNALSLKDLTVIGTVNTNLAGVYTITYKYEDTVSSITVTVKENKKGINGHDSSIYVGEAWTAADNFDNAVDKDGKPVSFADIKVKEEPKVDVNKAGRYQITYNYDGASTTVTLTVKEIKTAINAHDSILYIDDNWSAKDNFDSARDKDGNIVSFNDVQVLGTVDTSQAGTYPITYVYAGITKTIQVIVKHPKTAVRAHDSVIYVGDNWKAQDNWDNTLDKAGQKVKWKDITVKENPAVDVTKPGVYEVTYSYDGISATINVTVKPRKTTVKIHDSSFYAGNSWNAKDNFDYATNKAGEKVAFKDITVAGKVDSKTPGTYEISYVYDGVKAVAKVTVLKNHSILMVKDRVIKVGEKWNAKDSFIQATRRDGKNIPFSQVKVQGKVNLNKAGKYQVIYSVDPNEGTEDAGKQMLSVTATIQVENRGDAGLQDNEPRSVKDNNQRAANSNDIKLIPKTGDQTNQWVLWAGLCLTGLAMLLWGFALRRRKVK</sequence>
<dbReference type="EMBL" id="DAAEEB010000001">
    <property type="protein sequence ID" value="HAA8051706.1"/>
    <property type="molecule type" value="Genomic_DNA"/>
</dbReference>
<keyword evidence="5" id="KW-1133">Transmembrane helix</keyword>
<evidence type="ECO:0000313" key="12">
    <source>
        <dbReference type="Proteomes" id="UP000467536"/>
    </source>
</evidence>
<feature type="signal peptide" evidence="6">
    <location>
        <begin position="1"/>
        <end position="33"/>
    </location>
</feature>
<dbReference type="EMBL" id="AANEHK010000006">
    <property type="protein sequence ID" value="EDO0986002.1"/>
    <property type="molecule type" value="Genomic_DNA"/>
</dbReference>
<reference evidence="10 12" key="3">
    <citation type="submission" date="2019-08" db="EMBL/GenBank/DDBJ databases">
        <authorList>
            <person name="Ashton P.M."/>
            <person name="Dallman T."/>
            <person name="Nair S."/>
            <person name="De Pinna E."/>
            <person name="Peters T."/>
            <person name="Grant K."/>
        </authorList>
    </citation>
    <scope>NUCLEOTIDE SEQUENCE [LARGE SCALE GENOMIC DNA]</scope>
    <source>
        <strain evidence="10 12">788324</strain>
    </source>
</reference>
<dbReference type="Proteomes" id="UP000522199">
    <property type="component" value="Unassembled WGS sequence"/>
</dbReference>
<keyword evidence="5" id="KW-0472">Membrane</keyword>
<proteinExistence type="predicted"/>
<dbReference type="Pfam" id="PF17210">
    <property type="entry name" value="SdrD_B"/>
    <property type="match status" value="1"/>
</dbReference>
<dbReference type="RefSeq" id="WP_003734412.1">
    <property type="nucleotide sequence ID" value="NZ_BBRP01000002.1"/>
</dbReference>
<feature type="domain" description="Ig-like" evidence="7">
    <location>
        <begin position="1489"/>
        <end position="1555"/>
    </location>
</feature>